<keyword evidence="1" id="KW-1133">Transmembrane helix</keyword>
<keyword evidence="1" id="KW-0472">Membrane</keyword>
<feature type="transmembrane region" description="Helical" evidence="1">
    <location>
        <begin position="6"/>
        <end position="25"/>
    </location>
</feature>
<evidence type="ECO:0000313" key="2">
    <source>
        <dbReference type="EMBL" id="CAJ1408530.1"/>
    </source>
</evidence>
<comment type="caution">
    <text evidence="2">The sequence shown here is derived from an EMBL/GenBank/DDBJ whole genome shotgun (WGS) entry which is preliminary data.</text>
</comment>
<dbReference type="AlphaFoldDB" id="A0AA36NDI8"/>
<proteinExistence type="predicted"/>
<dbReference type="Proteomes" id="UP001178507">
    <property type="component" value="Unassembled WGS sequence"/>
</dbReference>
<evidence type="ECO:0000256" key="1">
    <source>
        <dbReference type="SAM" id="Phobius"/>
    </source>
</evidence>
<name>A0AA36NDI8_9DINO</name>
<feature type="non-terminal residue" evidence="2">
    <location>
        <position position="70"/>
    </location>
</feature>
<protein>
    <submittedName>
        <fullName evidence="2">Uncharacterized protein</fullName>
    </submittedName>
</protein>
<keyword evidence="1" id="KW-0812">Transmembrane</keyword>
<feature type="non-terminal residue" evidence="2">
    <location>
        <position position="1"/>
    </location>
</feature>
<organism evidence="2 3">
    <name type="scientific">Effrenium voratum</name>
    <dbReference type="NCBI Taxonomy" id="2562239"/>
    <lineage>
        <taxon>Eukaryota</taxon>
        <taxon>Sar</taxon>
        <taxon>Alveolata</taxon>
        <taxon>Dinophyceae</taxon>
        <taxon>Suessiales</taxon>
        <taxon>Symbiodiniaceae</taxon>
        <taxon>Effrenium</taxon>
    </lineage>
</organism>
<evidence type="ECO:0000313" key="3">
    <source>
        <dbReference type="Proteomes" id="UP001178507"/>
    </source>
</evidence>
<dbReference type="EMBL" id="CAUJNA010003725">
    <property type="protein sequence ID" value="CAJ1408530.1"/>
    <property type="molecule type" value="Genomic_DNA"/>
</dbReference>
<keyword evidence="3" id="KW-1185">Reference proteome</keyword>
<accession>A0AA36NDI8</accession>
<gene>
    <name evidence="2" type="ORF">EVOR1521_LOCUS29917</name>
</gene>
<reference evidence="2" key="1">
    <citation type="submission" date="2023-08" db="EMBL/GenBank/DDBJ databases">
        <authorList>
            <person name="Chen Y."/>
            <person name="Shah S."/>
            <person name="Dougan E. K."/>
            <person name="Thang M."/>
            <person name="Chan C."/>
        </authorList>
    </citation>
    <scope>NUCLEOTIDE SEQUENCE</scope>
</reference>
<sequence length="70" mass="8513">FQVLYGMAWLVDIFYWFLLVPFACYHGNFARRTTWLNIWLHSLNVLVMNVELLLSQQEVRIFNSIFGFYF</sequence>